<dbReference type="PRINTS" id="PR00149">
    <property type="entry name" value="FUMRATELYASE"/>
</dbReference>
<feature type="binding site" description="in site B" evidence="5">
    <location>
        <begin position="152"/>
        <end position="155"/>
    </location>
    <ligand>
        <name>substrate</name>
    </ligand>
</feature>
<dbReference type="PROSITE" id="PS00163">
    <property type="entry name" value="FUMARATE_LYASES"/>
    <property type="match status" value="1"/>
</dbReference>
<feature type="site" description="Important for catalytic activity" evidence="5">
    <location>
        <position position="354"/>
    </location>
</feature>
<feature type="domain" description="Fumarase C C-terminal" evidence="8">
    <location>
        <begin position="431"/>
        <end position="483"/>
    </location>
</feature>
<comment type="function">
    <text evidence="5">Involved in the TCA cycle. Catalyzes the stereospecific interconversion of fumarate to L-malate.</text>
</comment>
<dbReference type="InterPro" id="IPR020557">
    <property type="entry name" value="Fumarate_lyase_CS"/>
</dbReference>
<evidence type="ECO:0000256" key="2">
    <source>
        <dbReference type="ARBA" id="ARBA00022490"/>
    </source>
</evidence>
<evidence type="ECO:0000256" key="3">
    <source>
        <dbReference type="ARBA" id="ARBA00022532"/>
    </source>
</evidence>
<feature type="binding site" evidence="5">
    <location>
        <begin position="162"/>
        <end position="164"/>
    </location>
    <ligand>
        <name>substrate</name>
    </ligand>
</feature>
<sequence>MSKTPARPRAKASPRASRSTAASAPGSPRTRIEHDSMGELQVPADALWGAQTQRAVQNFPISGRPMPRGFIRALGLVKAAAAEVNAGLGLLPKNVATATRAAALEVAAGAHDAHFPVDIYQTGSGTSSNMNANEVIAALANASGKAGKGQVHPNDHVNLGQSSNDVIPTAIRVSAQLAVVEDLLPALRHLRKTIEKRGRELRRVVKTGRTHLMDAMPLTFEQEFGAWASQLRSAEERIGDSLKRLRRLPLGGTAIGSGINADPRFGARAARALSVLSGTRFESASDKFEGLAAQDDAVELSGQLNALAVALIKIANDLRWMNAGPLAGLGEIELPALQPGSSIMPGKVNPVIPEATVMVAAQVIGHHTAITIAGQTGNFQLNVTLPLIAANLLDSIGLLANVSTLLADSAIAGLKVRPERIREALARNPILVTALNPVIGYEKGAAIAKQAYKQGRPVLEVAIEVTGLPAKTLAALLDPAVLAKGGIHGKPGGGGG</sequence>
<feature type="binding site" evidence="5">
    <location>
        <position position="342"/>
    </location>
    <ligand>
        <name>substrate</name>
    </ligand>
</feature>
<comment type="caution">
    <text evidence="9">The sequence shown here is derived from an EMBL/GenBank/DDBJ whole genome shotgun (WGS) entry which is preliminary data.</text>
</comment>
<feature type="binding site" evidence="5">
    <location>
        <begin position="347"/>
        <end position="349"/>
    </location>
    <ligand>
        <name>substrate</name>
    </ligand>
</feature>
<dbReference type="PRINTS" id="PR00145">
    <property type="entry name" value="ARGSUCLYASE"/>
</dbReference>
<evidence type="ECO:0000259" key="8">
    <source>
        <dbReference type="Pfam" id="PF10415"/>
    </source>
</evidence>
<feature type="compositionally biased region" description="Low complexity" evidence="6">
    <location>
        <begin position="13"/>
        <end position="29"/>
    </location>
</feature>
<dbReference type="SUPFAM" id="SSF48557">
    <property type="entry name" value="L-aspartase-like"/>
    <property type="match status" value="1"/>
</dbReference>
<evidence type="ECO:0000256" key="1">
    <source>
        <dbReference type="ARBA" id="ARBA00009084"/>
    </source>
</evidence>
<dbReference type="Proteomes" id="UP000788419">
    <property type="component" value="Unassembled WGS sequence"/>
</dbReference>
<comment type="miscellaneous">
    <text evidence="5">There are 2 substrate-binding sites: the catalytic A site, and the non-catalytic B site that may play a role in the transfer of substrate or product between the active site and the solvent. Alternatively, the B site may bind allosteric effectors.</text>
</comment>
<dbReference type="EC" id="4.2.1.2" evidence="5"/>
<keyword evidence="10" id="KW-1185">Reference proteome</keyword>
<evidence type="ECO:0000256" key="4">
    <source>
        <dbReference type="ARBA" id="ARBA00023239"/>
    </source>
</evidence>
<dbReference type="Gene3D" id="1.10.40.30">
    <property type="entry name" value="Fumarase/aspartase (C-terminal domain)"/>
    <property type="match status" value="1"/>
</dbReference>
<keyword evidence="4 5" id="KW-0456">Lyase</keyword>
<proteinExistence type="inferred from homology"/>
<dbReference type="InterPro" id="IPR024083">
    <property type="entry name" value="Fumarase/histidase_N"/>
</dbReference>
<evidence type="ECO:0000313" key="9">
    <source>
        <dbReference type="EMBL" id="KAF1696387.1"/>
    </source>
</evidence>
<evidence type="ECO:0000313" key="10">
    <source>
        <dbReference type="Proteomes" id="UP000788419"/>
    </source>
</evidence>
<feature type="binding site" evidence="5">
    <location>
        <position position="210"/>
    </location>
    <ligand>
        <name>substrate</name>
    </ligand>
</feature>
<evidence type="ECO:0000256" key="5">
    <source>
        <dbReference type="HAMAP-Rule" id="MF_00743"/>
    </source>
</evidence>
<feature type="domain" description="Fumarate lyase N-terminal" evidence="7">
    <location>
        <begin position="38"/>
        <end position="365"/>
    </location>
</feature>
<dbReference type="GO" id="GO:0008797">
    <property type="term" value="F:aspartate ammonia-lyase activity"/>
    <property type="evidence" value="ECO:0007669"/>
    <property type="project" value="UniProtKB-EC"/>
</dbReference>
<dbReference type="Pfam" id="PF00206">
    <property type="entry name" value="Lyase_1"/>
    <property type="match status" value="1"/>
</dbReference>
<feature type="region of interest" description="Disordered" evidence="6">
    <location>
        <begin position="1"/>
        <end position="34"/>
    </location>
</feature>
<feature type="active site" evidence="5">
    <location>
        <position position="341"/>
    </location>
</feature>
<reference evidence="9 10" key="1">
    <citation type="submission" date="2017-10" db="EMBL/GenBank/DDBJ databases">
        <title>Whole genome sequencing of members of genus Pseudoxanthomonas.</title>
        <authorList>
            <person name="Kumar S."/>
            <person name="Bansal K."/>
            <person name="Kaur A."/>
            <person name="Patil P."/>
            <person name="Sharma S."/>
            <person name="Patil P.B."/>
        </authorList>
    </citation>
    <scope>NUCLEOTIDE SEQUENCE [LARGE SCALE GENOMIC DNA]</scope>
    <source>
        <strain evidence="9 10">DSM 17801</strain>
    </source>
</reference>
<comment type="subunit">
    <text evidence="5">Homotetramer.</text>
</comment>
<dbReference type="HAMAP" id="MF_00743">
    <property type="entry name" value="FumaraseC"/>
    <property type="match status" value="1"/>
</dbReference>
<dbReference type="InterPro" id="IPR000362">
    <property type="entry name" value="Fumarate_lyase_fam"/>
</dbReference>
<keyword evidence="3 5" id="KW-0816">Tricarboxylic acid cycle</keyword>
<feature type="active site" description="Proton donor/acceptor" evidence="5">
    <location>
        <position position="211"/>
    </location>
</feature>
<comment type="similarity">
    <text evidence="1 5">Belongs to the class-II fumarase/aspartase family. Fumarase subfamily.</text>
</comment>
<dbReference type="InterPro" id="IPR018951">
    <property type="entry name" value="Fumarase_C_C"/>
</dbReference>
<name>A0ABQ6Z9Q5_9GAMM</name>
<dbReference type="PANTHER" id="PTHR11444">
    <property type="entry name" value="ASPARTATEAMMONIA/ARGININOSUCCINATE/ADENYLOSUCCINATE LYASE"/>
    <property type="match status" value="1"/>
</dbReference>
<dbReference type="InterPro" id="IPR005677">
    <property type="entry name" value="Fum_hydII"/>
</dbReference>
<comment type="pathway">
    <text evidence="5">Carbohydrate metabolism; tricarboxylic acid cycle; (S)-malate from fumarate: step 1/1.</text>
</comment>
<evidence type="ECO:0000256" key="6">
    <source>
        <dbReference type="SAM" id="MobiDB-lite"/>
    </source>
</evidence>
<dbReference type="EMBL" id="PDWN01000003">
    <property type="protein sequence ID" value="KAF1696387.1"/>
    <property type="molecule type" value="Genomic_DNA"/>
</dbReference>
<feature type="compositionally biased region" description="Basic residues" evidence="6">
    <location>
        <begin position="1"/>
        <end position="12"/>
    </location>
</feature>
<keyword evidence="2 5" id="KW-0963">Cytoplasm</keyword>
<evidence type="ECO:0000259" key="7">
    <source>
        <dbReference type="Pfam" id="PF00206"/>
    </source>
</evidence>
<gene>
    <name evidence="9" type="primary">aspA</name>
    <name evidence="5" type="synonym">fumC</name>
    <name evidence="9" type="ORF">CSC65_04010</name>
</gene>
<comment type="catalytic activity">
    <reaction evidence="5">
        <text>(S)-malate = fumarate + H2O</text>
        <dbReference type="Rhea" id="RHEA:12460"/>
        <dbReference type="ChEBI" id="CHEBI:15377"/>
        <dbReference type="ChEBI" id="CHEBI:15589"/>
        <dbReference type="ChEBI" id="CHEBI:29806"/>
        <dbReference type="EC" id="4.2.1.2"/>
    </reaction>
</comment>
<organism evidence="9 10">
    <name type="scientific">Pseudoxanthomonas daejeonensis</name>
    <dbReference type="NCBI Taxonomy" id="266062"/>
    <lineage>
        <taxon>Bacteria</taxon>
        <taxon>Pseudomonadati</taxon>
        <taxon>Pseudomonadota</taxon>
        <taxon>Gammaproteobacteria</taxon>
        <taxon>Lysobacterales</taxon>
        <taxon>Lysobacteraceae</taxon>
        <taxon>Pseudoxanthomonas</taxon>
    </lineage>
</organism>
<comment type="subcellular location">
    <subcellularLocation>
        <location evidence="5">Cytoplasm</location>
    </subcellularLocation>
</comment>
<dbReference type="CDD" id="cd01362">
    <property type="entry name" value="Fumarase_classII"/>
    <property type="match status" value="1"/>
</dbReference>
<dbReference type="PANTHER" id="PTHR11444:SF22">
    <property type="entry name" value="FUMARATE HYDRATASE CLASS II"/>
    <property type="match status" value="1"/>
</dbReference>
<dbReference type="Pfam" id="PF10415">
    <property type="entry name" value="FumaraseC_C"/>
    <property type="match status" value="1"/>
</dbReference>
<dbReference type="InterPro" id="IPR008948">
    <property type="entry name" value="L-Aspartase-like"/>
</dbReference>
<protein>
    <recommendedName>
        <fullName evidence="5">Fumarate hydratase class II</fullName>
        <shortName evidence="5">Fumarase C</shortName>
        <ecNumber evidence="5">4.2.1.2</ecNumber>
    </recommendedName>
    <alternativeName>
        <fullName evidence="5">Aerobic fumarase</fullName>
    </alternativeName>
    <alternativeName>
        <fullName evidence="5">Iron-independent fumarase</fullName>
    </alternativeName>
</protein>
<dbReference type="Gene3D" id="1.10.275.10">
    <property type="entry name" value="Fumarase/aspartase (N-terminal domain)"/>
    <property type="match status" value="1"/>
</dbReference>
<accession>A0ABQ6Z9Q5</accession>
<dbReference type="InterPro" id="IPR022761">
    <property type="entry name" value="Fumarate_lyase_N"/>
</dbReference>
<feature type="binding site" evidence="5">
    <location>
        <begin position="124"/>
        <end position="126"/>
    </location>
    <ligand>
        <name>substrate</name>
    </ligand>
</feature>
<dbReference type="Gene3D" id="1.20.200.10">
    <property type="entry name" value="Fumarase/aspartase (Central domain)"/>
    <property type="match status" value="1"/>
</dbReference>